<reference evidence="2" key="1">
    <citation type="journal article" date="2019" name="Int. J. Syst. Evol. Microbiol.">
        <title>The Global Catalogue of Microorganisms (GCM) 10K type strain sequencing project: providing services to taxonomists for standard genome sequencing and annotation.</title>
        <authorList>
            <consortium name="The Broad Institute Genomics Platform"/>
            <consortium name="The Broad Institute Genome Sequencing Center for Infectious Disease"/>
            <person name="Wu L."/>
            <person name="Ma J."/>
        </authorList>
    </citation>
    <scope>NUCLEOTIDE SEQUENCE [LARGE SCALE GENOMIC DNA]</scope>
    <source>
        <strain evidence="2">JCM 18304</strain>
    </source>
</reference>
<dbReference type="SUPFAM" id="SSF51197">
    <property type="entry name" value="Clavaminate synthase-like"/>
    <property type="match status" value="1"/>
</dbReference>
<evidence type="ECO:0008006" key="3">
    <source>
        <dbReference type="Google" id="ProtNLM"/>
    </source>
</evidence>
<organism evidence="1 2">
    <name type="scientific">Rugosimonospora acidiphila</name>
    <dbReference type="NCBI Taxonomy" id="556531"/>
    <lineage>
        <taxon>Bacteria</taxon>
        <taxon>Bacillati</taxon>
        <taxon>Actinomycetota</taxon>
        <taxon>Actinomycetes</taxon>
        <taxon>Micromonosporales</taxon>
        <taxon>Micromonosporaceae</taxon>
        <taxon>Rugosimonospora</taxon>
    </lineage>
</organism>
<accession>A0ABP9SMI6</accession>
<sequence length="288" mass="31416">MDLSTLDAAQQSLLPGPSDVAFYSEHGYWISPVILPDDLLDAAARGMDRYYARDYDADPPGVGGFEPGDGNGLRKHDYASLRVNELARLVAYPLIGATAAVLSGSAGIRLWHDQLLYKPVDEPGVPANVGWHTDRQYWLSCESEQLLTAWVGFHDVDPDGGSVSFLDGSHRWDVTGLDFFSQDLGGLEARLTRQGYPVAARPTRMRRGQVSFHHCRTVHGSGPNRGAGPRRSLAIHLQPAANRYRHHLTAAGEPARHGNDRLVRGVDGAPDYADPRVCPTLWPPAPAA</sequence>
<comment type="caution">
    <text evidence="1">The sequence shown here is derived from an EMBL/GenBank/DDBJ whole genome shotgun (WGS) entry which is preliminary data.</text>
</comment>
<gene>
    <name evidence="1" type="ORF">GCM10023322_74140</name>
</gene>
<evidence type="ECO:0000313" key="1">
    <source>
        <dbReference type="EMBL" id="GAA5199169.1"/>
    </source>
</evidence>
<protein>
    <recommendedName>
        <fullName evidence="3">Phytanoyl-CoA dioxygenase family protein</fullName>
    </recommendedName>
</protein>
<proteinExistence type="predicted"/>
<dbReference type="PANTHER" id="PTHR20883">
    <property type="entry name" value="PHYTANOYL-COA DIOXYGENASE DOMAIN CONTAINING 1"/>
    <property type="match status" value="1"/>
</dbReference>
<dbReference type="InterPro" id="IPR008775">
    <property type="entry name" value="Phytyl_CoA_dOase-like"/>
</dbReference>
<dbReference type="Gene3D" id="2.60.120.620">
    <property type="entry name" value="q2cbj1_9rhob like domain"/>
    <property type="match status" value="1"/>
</dbReference>
<name>A0ABP9SMI6_9ACTN</name>
<dbReference type="Proteomes" id="UP001501570">
    <property type="component" value="Unassembled WGS sequence"/>
</dbReference>
<dbReference type="EMBL" id="BAABJQ010000036">
    <property type="protein sequence ID" value="GAA5199169.1"/>
    <property type="molecule type" value="Genomic_DNA"/>
</dbReference>
<evidence type="ECO:0000313" key="2">
    <source>
        <dbReference type="Proteomes" id="UP001501570"/>
    </source>
</evidence>
<keyword evidence="2" id="KW-1185">Reference proteome</keyword>
<dbReference type="Pfam" id="PF05721">
    <property type="entry name" value="PhyH"/>
    <property type="match status" value="1"/>
</dbReference>
<dbReference type="PANTHER" id="PTHR20883:SF48">
    <property type="entry name" value="ECTOINE DIOXYGENASE"/>
    <property type="match status" value="1"/>
</dbReference>
<dbReference type="RefSeq" id="WP_345637835.1">
    <property type="nucleotide sequence ID" value="NZ_BAABJQ010000036.1"/>
</dbReference>